<evidence type="ECO:0000256" key="1">
    <source>
        <dbReference type="ARBA" id="ARBA00023015"/>
    </source>
</evidence>
<dbReference type="EMBL" id="BAABAZ010000008">
    <property type="protein sequence ID" value="GAA4285179.1"/>
    <property type="molecule type" value="Genomic_DNA"/>
</dbReference>
<dbReference type="RefSeq" id="WP_336885276.1">
    <property type="nucleotide sequence ID" value="NZ_BAABAZ010000008.1"/>
</dbReference>
<dbReference type="PANTHER" id="PTHR46797:SF23">
    <property type="entry name" value="HTH-TYPE TRANSCRIPTIONAL REGULATOR SUTR"/>
    <property type="match status" value="1"/>
</dbReference>
<dbReference type="Gene3D" id="1.10.260.40">
    <property type="entry name" value="lambda repressor-like DNA-binding domains"/>
    <property type="match status" value="1"/>
</dbReference>
<dbReference type="Pfam" id="PF01381">
    <property type="entry name" value="HTH_3"/>
    <property type="match status" value="1"/>
</dbReference>
<gene>
    <name evidence="5" type="ORF">GCM10022261_27100</name>
</gene>
<dbReference type="InterPro" id="IPR050807">
    <property type="entry name" value="TransReg_Diox_bact_type"/>
</dbReference>
<accession>A0ABP8EML8</accession>
<dbReference type="PROSITE" id="PS50943">
    <property type="entry name" value="HTH_CROC1"/>
    <property type="match status" value="1"/>
</dbReference>
<evidence type="ECO:0000256" key="3">
    <source>
        <dbReference type="ARBA" id="ARBA00023163"/>
    </source>
</evidence>
<dbReference type="InterPro" id="IPR001387">
    <property type="entry name" value="Cro/C1-type_HTH"/>
</dbReference>
<dbReference type="PANTHER" id="PTHR46797">
    <property type="entry name" value="HTH-TYPE TRANSCRIPTIONAL REGULATOR"/>
    <property type="match status" value="1"/>
</dbReference>
<feature type="domain" description="HTH cro/C1-type" evidence="4">
    <location>
        <begin position="14"/>
        <end position="67"/>
    </location>
</feature>
<proteinExistence type="predicted"/>
<dbReference type="CDD" id="cd00093">
    <property type="entry name" value="HTH_XRE"/>
    <property type="match status" value="1"/>
</dbReference>
<evidence type="ECO:0000256" key="2">
    <source>
        <dbReference type="ARBA" id="ARBA00023125"/>
    </source>
</evidence>
<reference evidence="6" key="1">
    <citation type="journal article" date="2019" name="Int. J. Syst. Evol. Microbiol.">
        <title>The Global Catalogue of Microorganisms (GCM) 10K type strain sequencing project: providing services to taxonomists for standard genome sequencing and annotation.</title>
        <authorList>
            <consortium name="The Broad Institute Genomics Platform"/>
            <consortium name="The Broad Institute Genome Sequencing Center for Infectious Disease"/>
            <person name="Wu L."/>
            <person name="Ma J."/>
        </authorList>
    </citation>
    <scope>NUCLEOTIDE SEQUENCE [LARGE SCALE GENOMIC DNA]</scope>
    <source>
        <strain evidence="6">JCM 17458</strain>
    </source>
</reference>
<name>A0ABP8EML8_9MICO</name>
<dbReference type="Proteomes" id="UP001501586">
    <property type="component" value="Unassembled WGS sequence"/>
</dbReference>
<evidence type="ECO:0000313" key="5">
    <source>
        <dbReference type="EMBL" id="GAA4285179.1"/>
    </source>
</evidence>
<dbReference type="SMART" id="SM00530">
    <property type="entry name" value="HTH_XRE"/>
    <property type="match status" value="1"/>
</dbReference>
<keyword evidence="3" id="KW-0804">Transcription</keyword>
<keyword evidence="2" id="KW-0238">DNA-binding</keyword>
<protein>
    <recommendedName>
        <fullName evidence="4">HTH cro/C1-type domain-containing protein</fullName>
    </recommendedName>
</protein>
<evidence type="ECO:0000313" key="6">
    <source>
        <dbReference type="Proteomes" id="UP001501586"/>
    </source>
</evidence>
<evidence type="ECO:0000259" key="4">
    <source>
        <dbReference type="PROSITE" id="PS50943"/>
    </source>
</evidence>
<sequence>MTDKGLRVALGAQLRAVRRSRGLTQEQLAEQLGVSPRYLAGIERAERNLSLDSVDTLADQLGVVPSLTLDAKGDSERPSDA</sequence>
<dbReference type="InterPro" id="IPR010982">
    <property type="entry name" value="Lambda_DNA-bd_dom_sf"/>
</dbReference>
<organism evidence="5 6">
    <name type="scientific">Brevibacterium daeguense</name>
    <dbReference type="NCBI Taxonomy" id="909936"/>
    <lineage>
        <taxon>Bacteria</taxon>
        <taxon>Bacillati</taxon>
        <taxon>Actinomycetota</taxon>
        <taxon>Actinomycetes</taxon>
        <taxon>Micrococcales</taxon>
        <taxon>Brevibacteriaceae</taxon>
        <taxon>Brevibacterium</taxon>
    </lineage>
</organism>
<dbReference type="SUPFAM" id="SSF47413">
    <property type="entry name" value="lambda repressor-like DNA-binding domains"/>
    <property type="match status" value="1"/>
</dbReference>
<comment type="caution">
    <text evidence="5">The sequence shown here is derived from an EMBL/GenBank/DDBJ whole genome shotgun (WGS) entry which is preliminary data.</text>
</comment>
<keyword evidence="6" id="KW-1185">Reference proteome</keyword>
<keyword evidence="1" id="KW-0805">Transcription regulation</keyword>